<evidence type="ECO:0000313" key="7">
    <source>
        <dbReference type="Proteomes" id="UP001391051"/>
    </source>
</evidence>
<dbReference type="InterPro" id="IPR050534">
    <property type="entry name" value="Coronavir_polyprotein_1ab"/>
</dbReference>
<keyword evidence="2" id="KW-0378">Hydrolase</keyword>
<proteinExistence type="predicted"/>
<dbReference type="RefSeq" id="XP_066703672.1">
    <property type="nucleotide sequence ID" value="XM_066841045.1"/>
</dbReference>
<dbReference type="InterPro" id="IPR041679">
    <property type="entry name" value="DNA2/NAM7-like_C"/>
</dbReference>
<organism evidence="6 7">
    <name type="scientific">Apiospora aurea</name>
    <dbReference type="NCBI Taxonomy" id="335848"/>
    <lineage>
        <taxon>Eukaryota</taxon>
        <taxon>Fungi</taxon>
        <taxon>Dikarya</taxon>
        <taxon>Ascomycota</taxon>
        <taxon>Pezizomycotina</taxon>
        <taxon>Sordariomycetes</taxon>
        <taxon>Xylariomycetidae</taxon>
        <taxon>Amphisphaeriales</taxon>
        <taxon>Apiosporaceae</taxon>
        <taxon>Apiospora</taxon>
    </lineage>
</organism>
<keyword evidence="7" id="KW-1185">Reference proteome</keyword>
<dbReference type="Proteomes" id="UP001391051">
    <property type="component" value="Unassembled WGS sequence"/>
</dbReference>
<comment type="caution">
    <text evidence="6">The sequence shown here is derived from an EMBL/GenBank/DDBJ whole genome shotgun (WGS) entry which is preliminary data.</text>
</comment>
<dbReference type="GeneID" id="92074107"/>
<protein>
    <recommendedName>
        <fullName evidence="5">DNA2/NAM7 helicase-like C-terminal domain-containing protein</fullName>
    </recommendedName>
</protein>
<evidence type="ECO:0000256" key="4">
    <source>
        <dbReference type="ARBA" id="ARBA00022840"/>
    </source>
</evidence>
<reference evidence="6 7" key="1">
    <citation type="submission" date="2023-01" db="EMBL/GenBank/DDBJ databases">
        <title>Analysis of 21 Apiospora genomes using comparative genomics revels a genus with tremendous synthesis potential of carbohydrate active enzymes and secondary metabolites.</title>
        <authorList>
            <person name="Sorensen T."/>
        </authorList>
    </citation>
    <scope>NUCLEOTIDE SEQUENCE [LARGE SCALE GENOMIC DNA]</scope>
    <source>
        <strain evidence="6 7">CBS 24483</strain>
    </source>
</reference>
<sequence length="158" mass="17635">MKPGLSDWIFDRHYKEFDMITTTKPVSEALMSTYVCMDVIGFLLQHVELDPKDIGVVTPYSAQARVIQEELHHIGLGDMSVGIVDLYQGADRKVVVYVMVVTREDGAGFAAKCERHVVATTRAIDLLVVIRDKNLCESDHTLPPHRSALVHSRRSSAS</sequence>
<accession>A0ABR1QNQ3</accession>
<dbReference type="EMBL" id="JAQQWE010000003">
    <property type="protein sequence ID" value="KAK7959969.1"/>
    <property type="molecule type" value="Genomic_DNA"/>
</dbReference>
<dbReference type="SUPFAM" id="SSF52540">
    <property type="entry name" value="P-loop containing nucleoside triphosphate hydrolases"/>
    <property type="match status" value="1"/>
</dbReference>
<dbReference type="Pfam" id="PF13087">
    <property type="entry name" value="AAA_12"/>
    <property type="match status" value="1"/>
</dbReference>
<keyword evidence="4" id="KW-0067">ATP-binding</keyword>
<feature type="domain" description="DNA2/NAM7 helicase-like C-terminal" evidence="5">
    <location>
        <begin position="35"/>
        <end position="133"/>
    </location>
</feature>
<name>A0ABR1QNQ3_9PEZI</name>
<evidence type="ECO:0000256" key="1">
    <source>
        <dbReference type="ARBA" id="ARBA00022741"/>
    </source>
</evidence>
<dbReference type="PANTHER" id="PTHR43788:SF8">
    <property type="entry name" value="DNA-BINDING PROTEIN SMUBP-2"/>
    <property type="match status" value="1"/>
</dbReference>
<evidence type="ECO:0000259" key="5">
    <source>
        <dbReference type="Pfam" id="PF13087"/>
    </source>
</evidence>
<keyword evidence="1" id="KW-0547">Nucleotide-binding</keyword>
<dbReference type="InterPro" id="IPR027417">
    <property type="entry name" value="P-loop_NTPase"/>
</dbReference>
<evidence type="ECO:0000256" key="2">
    <source>
        <dbReference type="ARBA" id="ARBA00022801"/>
    </source>
</evidence>
<keyword evidence="3" id="KW-0347">Helicase</keyword>
<gene>
    <name evidence="6" type="ORF">PG986_004823</name>
</gene>
<dbReference type="Gene3D" id="3.40.50.300">
    <property type="entry name" value="P-loop containing nucleotide triphosphate hydrolases"/>
    <property type="match status" value="1"/>
</dbReference>
<evidence type="ECO:0000313" key="6">
    <source>
        <dbReference type="EMBL" id="KAK7959969.1"/>
    </source>
</evidence>
<dbReference type="PANTHER" id="PTHR43788">
    <property type="entry name" value="DNA2/NAM7 HELICASE FAMILY MEMBER"/>
    <property type="match status" value="1"/>
</dbReference>
<evidence type="ECO:0000256" key="3">
    <source>
        <dbReference type="ARBA" id="ARBA00022806"/>
    </source>
</evidence>